<dbReference type="Proteomes" id="UP001151760">
    <property type="component" value="Unassembled WGS sequence"/>
</dbReference>
<keyword evidence="3" id="KW-1185">Reference proteome</keyword>
<reference evidence="2" key="2">
    <citation type="submission" date="2022-01" db="EMBL/GenBank/DDBJ databases">
        <authorList>
            <person name="Yamashiro T."/>
            <person name="Shiraishi A."/>
            <person name="Satake H."/>
            <person name="Nakayama K."/>
        </authorList>
    </citation>
    <scope>NUCLEOTIDE SEQUENCE</scope>
</reference>
<reference evidence="2" key="1">
    <citation type="journal article" date="2022" name="Int. J. Mol. Sci.">
        <title>Draft Genome of Tanacetum Coccineum: Genomic Comparison of Closely Related Tanacetum-Family Plants.</title>
        <authorList>
            <person name="Yamashiro T."/>
            <person name="Shiraishi A."/>
            <person name="Nakayama K."/>
            <person name="Satake H."/>
        </authorList>
    </citation>
    <scope>NUCLEOTIDE SEQUENCE</scope>
</reference>
<evidence type="ECO:0000313" key="3">
    <source>
        <dbReference type="Proteomes" id="UP001151760"/>
    </source>
</evidence>
<gene>
    <name evidence="2" type="ORF">Tco_1058428</name>
</gene>
<feature type="transmembrane region" description="Helical" evidence="1">
    <location>
        <begin position="374"/>
        <end position="394"/>
    </location>
</feature>
<evidence type="ECO:0000256" key="1">
    <source>
        <dbReference type="SAM" id="Phobius"/>
    </source>
</evidence>
<sequence length="418" mass="45079">MAGQVAVDACGSDSRRLLDTGLLEPCTCLDLVFPAAWPCYACILVVGFTWLRYGFPKLDIRRLPGLVVIRVPIVPCSALRGCGADKGRGWVIGGIDRGIEGVFLGQRHLEDHSEVAGSMVQTTICEMARGGGESYPDAGDGAGRLGSGVSVRGEEREEGRWKGRIRKWGGAPRAEMTYYLSSFLFYMMRGSLGCFLDALFVVSATSGCTEEFRWAIVGTGARWCGLDGCGRSGQEGWGGISSRGVLYGRIGVDASWQDEGVDGGNVIMTRNLNPGGMGQSYTCAVGKTRVGANKECPCEWNNAGRRREGKGVRRAHSVFVSAFFAPTPHSVSLFLSVLAGCLIMQIVLLLDLLLLTSFLSFLSFLSVFDRDHSFSLLSLILTPHYALCSAGFWVRFVMSGLDSFVGALVVALPSFTRL</sequence>
<dbReference type="EMBL" id="BQNB010019323">
    <property type="protein sequence ID" value="GJT84086.1"/>
    <property type="molecule type" value="Genomic_DNA"/>
</dbReference>
<keyword evidence="1" id="KW-0812">Transmembrane</keyword>
<protein>
    <submittedName>
        <fullName evidence="2">Uncharacterized protein</fullName>
    </submittedName>
</protein>
<feature type="transmembrane region" description="Helical" evidence="1">
    <location>
        <begin position="31"/>
        <end position="53"/>
    </location>
</feature>
<proteinExistence type="predicted"/>
<keyword evidence="1" id="KW-1133">Transmembrane helix</keyword>
<organism evidence="2 3">
    <name type="scientific">Tanacetum coccineum</name>
    <dbReference type="NCBI Taxonomy" id="301880"/>
    <lineage>
        <taxon>Eukaryota</taxon>
        <taxon>Viridiplantae</taxon>
        <taxon>Streptophyta</taxon>
        <taxon>Embryophyta</taxon>
        <taxon>Tracheophyta</taxon>
        <taxon>Spermatophyta</taxon>
        <taxon>Magnoliopsida</taxon>
        <taxon>eudicotyledons</taxon>
        <taxon>Gunneridae</taxon>
        <taxon>Pentapetalae</taxon>
        <taxon>asterids</taxon>
        <taxon>campanulids</taxon>
        <taxon>Asterales</taxon>
        <taxon>Asteraceae</taxon>
        <taxon>Asteroideae</taxon>
        <taxon>Anthemideae</taxon>
        <taxon>Anthemidinae</taxon>
        <taxon>Tanacetum</taxon>
    </lineage>
</organism>
<accession>A0ABQ5H944</accession>
<feature type="transmembrane region" description="Helical" evidence="1">
    <location>
        <begin position="342"/>
        <end position="362"/>
    </location>
</feature>
<feature type="transmembrane region" description="Helical" evidence="1">
    <location>
        <begin position="315"/>
        <end position="336"/>
    </location>
</feature>
<keyword evidence="1" id="KW-0472">Membrane</keyword>
<name>A0ABQ5H944_9ASTR</name>
<evidence type="ECO:0000313" key="2">
    <source>
        <dbReference type="EMBL" id="GJT84086.1"/>
    </source>
</evidence>
<comment type="caution">
    <text evidence="2">The sequence shown here is derived from an EMBL/GenBank/DDBJ whole genome shotgun (WGS) entry which is preliminary data.</text>
</comment>